<organism evidence="2 3">
    <name type="scientific">Nitratifractor salsuginis (strain DSM 16511 / JCM 12458 / E9I37-1)</name>
    <dbReference type="NCBI Taxonomy" id="749222"/>
    <lineage>
        <taxon>Bacteria</taxon>
        <taxon>Pseudomonadati</taxon>
        <taxon>Campylobacterota</taxon>
        <taxon>Epsilonproteobacteria</taxon>
        <taxon>Campylobacterales</taxon>
        <taxon>Sulfurovaceae</taxon>
        <taxon>Nitratifractor</taxon>
    </lineage>
</organism>
<name>E6X196_NITSE</name>
<dbReference type="CDD" id="cd00761">
    <property type="entry name" value="Glyco_tranf_GTA_type"/>
    <property type="match status" value="1"/>
</dbReference>
<dbReference type="PANTHER" id="PTHR15046">
    <property type="entry name" value="GLYCO_TRANS_2-LIKE DOMAIN-CONTAINING PROTEIN"/>
    <property type="match status" value="1"/>
</dbReference>
<dbReference type="EMBL" id="CP002452">
    <property type="protein sequence ID" value="ADV46958.1"/>
    <property type="molecule type" value="Genomic_DNA"/>
</dbReference>
<dbReference type="InterPro" id="IPR001173">
    <property type="entry name" value="Glyco_trans_2-like"/>
</dbReference>
<dbReference type="InterPro" id="IPR029044">
    <property type="entry name" value="Nucleotide-diphossugar_trans"/>
</dbReference>
<dbReference type="PANTHER" id="PTHR15046:SF3">
    <property type="entry name" value="BETA-1,4 N-ACETYLGALACTOSAMINYLTRANSFERASE 2-LIKE"/>
    <property type="match status" value="1"/>
</dbReference>
<dbReference type="GO" id="GO:0016740">
    <property type="term" value="F:transferase activity"/>
    <property type="evidence" value="ECO:0007669"/>
    <property type="project" value="UniProtKB-KW"/>
</dbReference>
<evidence type="ECO:0000259" key="1">
    <source>
        <dbReference type="Pfam" id="PF00535"/>
    </source>
</evidence>
<dbReference type="RefSeq" id="WP_013554643.1">
    <property type="nucleotide sequence ID" value="NC_014935.1"/>
</dbReference>
<dbReference type="STRING" id="749222.Nitsa_1712"/>
<reference evidence="2 3" key="1">
    <citation type="journal article" date="2011" name="Stand. Genomic Sci.">
        <title>Complete genome sequence of Nitratifractor salsuginis type strain (E9I37-1).</title>
        <authorList>
            <person name="Anderson I."/>
            <person name="Sikorski J."/>
            <person name="Zeytun A."/>
            <person name="Nolan M."/>
            <person name="Lapidus A."/>
            <person name="Lucas S."/>
            <person name="Hammon N."/>
            <person name="Deshpande S."/>
            <person name="Cheng J.F."/>
            <person name="Tapia R."/>
            <person name="Han C."/>
            <person name="Goodwin L."/>
            <person name="Pitluck S."/>
            <person name="Liolios K."/>
            <person name="Pagani I."/>
            <person name="Ivanova N."/>
            <person name="Huntemann M."/>
            <person name="Mavromatis K."/>
            <person name="Ovchinikova G."/>
            <person name="Pati A."/>
            <person name="Chen A."/>
            <person name="Palaniappan K."/>
            <person name="Land M."/>
            <person name="Hauser L."/>
            <person name="Brambilla E.M."/>
            <person name="Ngatchou-Djao O.D."/>
            <person name="Rohde M."/>
            <person name="Tindall B.J."/>
            <person name="Goker M."/>
            <person name="Detter J.C."/>
            <person name="Woyke T."/>
            <person name="Bristow J."/>
            <person name="Eisen J.A."/>
            <person name="Markowitz V."/>
            <person name="Hugenholtz P."/>
            <person name="Klenk H.P."/>
            <person name="Kyrpides N.C."/>
        </authorList>
    </citation>
    <scope>NUCLEOTIDE SEQUENCE [LARGE SCALE GENOMIC DNA]</scope>
    <source>
        <strain evidence="3">DSM 16511 / JCM 12458 / E9I37-1</strain>
    </source>
</reference>
<gene>
    <name evidence="2" type="ordered locus">Nitsa_1712</name>
</gene>
<dbReference type="Gene3D" id="3.90.550.10">
    <property type="entry name" value="Spore Coat Polysaccharide Biosynthesis Protein SpsA, Chain A"/>
    <property type="match status" value="1"/>
</dbReference>
<evidence type="ECO:0000313" key="2">
    <source>
        <dbReference type="EMBL" id="ADV46958.1"/>
    </source>
</evidence>
<dbReference type="HOGENOM" id="CLU_083592_0_0_7"/>
<proteinExistence type="predicted"/>
<dbReference type="AlphaFoldDB" id="E6X196"/>
<dbReference type="eggNOG" id="COG1216">
    <property type="taxonomic scope" value="Bacteria"/>
</dbReference>
<dbReference type="Proteomes" id="UP000008633">
    <property type="component" value="Chromosome"/>
</dbReference>
<dbReference type="KEGG" id="nsa:Nitsa_1712"/>
<feature type="domain" description="Glycosyltransferase 2-like" evidence="1">
    <location>
        <begin position="55"/>
        <end position="161"/>
    </location>
</feature>
<dbReference type="SUPFAM" id="SSF53448">
    <property type="entry name" value="Nucleotide-diphospho-sugar transferases"/>
    <property type="match status" value="1"/>
</dbReference>
<accession>E6X196</accession>
<dbReference type="OrthoDB" id="9798250at2"/>
<dbReference type="Pfam" id="PF00535">
    <property type="entry name" value="Glycos_transf_2"/>
    <property type="match status" value="1"/>
</dbReference>
<keyword evidence="3" id="KW-1185">Reference proteome</keyword>
<evidence type="ECO:0000313" key="3">
    <source>
        <dbReference type="Proteomes" id="UP000008633"/>
    </source>
</evidence>
<keyword evidence="2" id="KW-0808">Transferase</keyword>
<reference evidence="3" key="2">
    <citation type="submission" date="2011-01" db="EMBL/GenBank/DDBJ databases">
        <title>The complete genome of Nitratifractor salsuginis DSM 16511.</title>
        <authorList>
            <consortium name="US DOE Joint Genome Institute (JGI-PGF)"/>
            <person name="Lucas S."/>
            <person name="Copeland A."/>
            <person name="Lapidus A."/>
            <person name="Bruce D."/>
            <person name="Goodwin L."/>
            <person name="Pitluck S."/>
            <person name="Kyrpides N."/>
            <person name="Mavromatis K."/>
            <person name="Ivanova N."/>
            <person name="Mikhailova N."/>
            <person name="Zeytun A."/>
            <person name="Detter J.C."/>
            <person name="Tapia R."/>
            <person name="Han C."/>
            <person name="Land M."/>
            <person name="Hauser L."/>
            <person name="Markowitz V."/>
            <person name="Cheng J.-F."/>
            <person name="Hugenholtz P."/>
            <person name="Woyke T."/>
            <person name="Wu D."/>
            <person name="Tindall B."/>
            <person name="Schuetze A."/>
            <person name="Brambilla E."/>
            <person name="Klenk H.-P."/>
            <person name="Eisen J.A."/>
        </authorList>
    </citation>
    <scope>NUCLEOTIDE SEQUENCE [LARGE SCALE GENOMIC DNA]</scope>
    <source>
        <strain evidence="3">DSM 16511 / JCM 12458 / E9I37-1</strain>
    </source>
</reference>
<protein>
    <submittedName>
        <fullName evidence="2">Glycosyl transferase family 2</fullName>
    </submittedName>
</protein>
<sequence>MVGRTLSHHLKHGKLTFLGKPLYNSLIAMELGYVRWKDRNKYFGPTSLVDEKLTAIVKTFERPETVTRLLESIKRFYPNMRVIVVDDSREPLELEGVKRIVLPYDSGVSAGRQAALEAVETSYVLLLDDDFVFYGETDLEPAMRAMEANEAIDIMGGTVVNLPSFKSADYRKAGLHPTSGESVLPEGALLGGFPVYDKVANFYIARTQRLKLVGWDARIKRLDHADFFSRAKGVLRTVYNEGFKVLHAQTPFNKVYMEKRRDVAMDRLVIMAKYYKKRELKRFFGLLKIL</sequence>